<name>A0A9P0L882_ACAOB</name>
<sequence length="19" mass="2093">MEMSHMEKGQGVGEKQEAS</sequence>
<dbReference type="Proteomes" id="UP001152888">
    <property type="component" value="Unassembled WGS sequence"/>
</dbReference>
<keyword evidence="2" id="KW-1185">Reference proteome</keyword>
<dbReference type="EMBL" id="CAKOFQ010007072">
    <property type="protein sequence ID" value="CAH1989751.1"/>
    <property type="molecule type" value="Genomic_DNA"/>
</dbReference>
<evidence type="ECO:0000313" key="1">
    <source>
        <dbReference type="EMBL" id="CAH1989751.1"/>
    </source>
</evidence>
<dbReference type="AlphaFoldDB" id="A0A9P0L882"/>
<reference evidence="1" key="1">
    <citation type="submission" date="2022-03" db="EMBL/GenBank/DDBJ databases">
        <authorList>
            <person name="Sayadi A."/>
        </authorList>
    </citation>
    <scope>NUCLEOTIDE SEQUENCE</scope>
</reference>
<evidence type="ECO:0000313" key="2">
    <source>
        <dbReference type="Proteomes" id="UP001152888"/>
    </source>
</evidence>
<accession>A0A9P0L882</accession>
<gene>
    <name evidence="1" type="ORF">ACAOBT_LOCUS19265</name>
</gene>
<organism evidence="1 2">
    <name type="scientific">Acanthoscelides obtectus</name>
    <name type="common">Bean weevil</name>
    <name type="synonym">Bruchus obtectus</name>
    <dbReference type="NCBI Taxonomy" id="200917"/>
    <lineage>
        <taxon>Eukaryota</taxon>
        <taxon>Metazoa</taxon>
        <taxon>Ecdysozoa</taxon>
        <taxon>Arthropoda</taxon>
        <taxon>Hexapoda</taxon>
        <taxon>Insecta</taxon>
        <taxon>Pterygota</taxon>
        <taxon>Neoptera</taxon>
        <taxon>Endopterygota</taxon>
        <taxon>Coleoptera</taxon>
        <taxon>Polyphaga</taxon>
        <taxon>Cucujiformia</taxon>
        <taxon>Chrysomeloidea</taxon>
        <taxon>Chrysomelidae</taxon>
        <taxon>Bruchinae</taxon>
        <taxon>Bruchini</taxon>
        <taxon>Acanthoscelides</taxon>
    </lineage>
</organism>
<comment type="caution">
    <text evidence="1">The sequence shown here is derived from an EMBL/GenBank/DDBJ whole genome shotgun (WGS) entry which is preliminary data.</text>
</comment>
<proteinExistence type="predicted"/>
<protein>
    <submittedName>
        <fullName evidence="1">Uncharacterized protein</fullName>
    </submittedName>
</protein>